<dbReference type="GO" id="GO:0031409">
    <property type="term" value="F:pigment binding"/>
    <property type="evidence" value="ECO:0007669"/>
    <property type="project" value="InterPro"/>
</dbReference>
<gene>
    <name evidence="7" type="primary">Apod_2</name>
    <name evidence="7" type="ORF">FJT64_018315</name>
</gene>
<reference evidence="7 8" key="1">
    <citation type="submission" date="2019-07" db="EMBL/GenBank/DDBJ databases">
        <title>Draft genome assembly of a fouling barnacle, Amphibalanus amphitrite (Darwin, 1854): The first reference genome for Thecostraca.</title>
        <authorList>
            <person name="Kim W."/>
        </authorList>
    </citation>
    <scope>NUCLEOTIDE SEQUENCE [LARGE SCALE GENOMIC DNA]</scope>
    <source>
        <strain evidence="7">SNU_AA5</strain>
        <tissue evidence="7">Soma without cirri and trophi</tissue>
    </source>
</reference>
<dbReference type="GO" id="GO:0030682">
    <property type="term" value="P:symbiont-mediated perturbation of host defenses"/>
    <property type="evidence" value="ECO:0007669"/>
    <property type="project" value="InterPro"/>
</dbReference>
<keyword evidence="8" id="KW-1185">Reference proteome</keyword>
<keyword evidence="7" id="KW-0449">Lipoprotein</keyword>
<comment type="subcellular location">
    <subcellularLocation>
        <location evidence="1">Secreted</location>
    </subcellularLocation>
</comment>
<dbReference type="PANTHER" id="PTHR10612">
    <property type="entry name" value="APOLIPOPROTEIN D"/>
    <property type="match status" value="1"/>
</dbReference>
<dbReference type="InterPro" id="IPR005657">
    <property type="entry name" value="Triabi/Procalin"/>
</dbReference>
<dbReference type="AlphaFoldDB" id="A0A6A4X782"/>
<evidence type="ECO:0000256" key="4">
    <source>
        <dbReference type="ARBA" id="ARBA00023157"/>
    </source>
</evidence>
<dbReference type="EMBL" id="VIIS01000289">
    <property type="protein sequence ID" value="KAF0310838.1"/>
    <property type="molecule type" value="Genomic_DNA"/>
</dbReference>
<evidence type="ECO:0000256" key="3">
    <source>
        <dbReference type="ARBA" id="ARBA00022729"/>
    </source>
</evidence>
<proteinExistence type="inferred from homology"/>
<dbReference type="GO" id="GO:0005737">
    <property type="term" value="C:cytoplasm"/>
    <property type="evidence" value="ECO:0007669"/>
    <property type="project" value="TreeGrafter"/>
</dbReference>
<evidence type="ECO:0000256" key="1">
    <source>
        <dbReference type="ARBA" id="ARBA00004613"/>
    </source>
</evidence>
<evidence type="ECO:0000313" key="8">
    <source>
        <dbReference type="Proteomes" id="UP000440578"/>
    </source>
</evidence>
<keyword evidence="3 6" id="KW-0732">Signal</keyword>
<dbReference type="GO" id="GO:0000302">
    <property type="term" value="P:response to reactive oxygen species"/>
    <property type="evidence" value="ECO:0007669"/>
    <property type="project" value="TreeGrafter"/>
</dbReference>
<feature type="chain" id="PRO_5025720618" evidence="6">
    <location>
        <begin position="24"/>
        <end position="211"/>
    </location>
</feature>
<evidence type="ECO:0000256" key="5">
    <source>
        <dbReference type="ARBA" id="ARBA00034121"/>
    </source>
</evidence>
<dbReference type="GO" id="GO:0006629">
    <property type="term" value="P:lipid metabolic process"/>
    <property type="evidence" value="ECO:0007669"/>
    <property type="project" value="TreeGrafter"/>
</dbReference>
<evidence type="ECO:0000256" key="6">
    <source>
        <dbReference type="PIRNR" id="PIRNR036893"/>
    </source>
</evidence>
<dbReference type="InterPro" id="IPR012674">
    <property type="entry name" value="Calycin"/>
</dbReference>
<accession>A0A6A4X782</accession>
<dbReference type="InterPro" id="IPR022271">
    <property type="entry name" value="Lipocalin_ApoD"/>
</dbReference>
<organism evidence="7 8">
    <name type="scientific">Amphibalanus amphitrite</name>
    <name type="common">Striped barnacle</name>
    <name type="synonym">Balanus amphitrite</name>
    <dbReference type="NCBI Taxonomy" id="1232801"/>
    <lineage>
        <taxon>Eukaryota</taxon>
        <taxon>Metazoa</taxon>
        <taxon>Ecdysozoa</taxon>
        <taxon>Arthropoda</taxon>
        <taxon>Crustacea</taxon>
        <taxon>Multicrustacea</taxon>
        <taxon>Cirripedia</taxon>
        <taxon>Thoracica</taxon>
        <taxon>Thoracicalcarea</taxon>
        <taxon>Balanomorpha</taxon>
        <taxon>Balanoidea</taxon>
        <taxon>Balanidae</taxon>
        <taxon>Amphibalaninae</taxon>
        <taxon>Amphibalanus</taxon>
    </lineage>
</organism>
<comment type="similarity">
    <text evidence="5">Belongs to the calycin superfamily. Triabin family.</text>
</comment>
<dbReference type="Pfam" id="PF03973">
    <property type="entry name" value="Triabin"/>
    <property type="match status" value="1"/>
</dbReference>
<dbReference type="SUPFAM" id="SSF50814">
    <property type="entry name" value="Lipocalins"/>
    <property type="match status" value="1"/>
</dbReference>
<evidence type="ECO:0000313" key="7">
    <source>
        <dbReference type="EMBL" id="KAF0310838.1"/>
    </source>
</evidence>
<dbReference type="PIRSF" id="PIRSF036893">
    <property type="entry name" value="Lipocalin_ApoD"/>
    <property type="match status" value="1"/>
</dbReference>
<dbReference type="Proteomes" id="UP000440578">
    <property type="component" value="Unassembled WGS sequence"/>
</dbReference>
<evidence type="ECO:0000256" key="2">
    <source>
        <dbReference type="ARBA" id="ARBA00022525"/>
    </source>
</evidence>
<dbReference type="PRINTS" id="PR01273">
    <property type="entry name" value="INVTBRTCOLOR"/>
</dbReference>
<name>A0A6A4X782_AMPAM</name>
<sequence length="211" mass="23653">MASRSSVLPLLLAVLAGAVAVSAHRYGAGKCANVTPMDDFDASRMVGLWYVHRAFSTSSTCLTFNYTLTTTGLEVVETKELRALDAVGLDHKYSSVGTLKDNGLPGAYQASFSTNPLKSKYVIISTDYDNYAGVFHCQHWAKLVHRRNVYVLSRSRDIEEIYIEKIRRRMLVFDLEPEQLESVSHEACTDRADSDFDVRLDGSLFDLRDKE</sequence>
<keyword evidence="2" id="KW-0964">Secreted</keyword>
<dbReference type="InterPro" id="IPR003057">
    <property type="entry name" value="Invtbrt_color"/>
</dbReference>
<comment type="similarity">
    <text evidence="6">Belongs to the calycin superfamily. Lipocalin family.</text>
</comment>
<comment type="caution">
    <text evidence="7">The sequence shown here is derived from an EMBL/GenBank/DDBJ whole genome shotgun (WGS) entry which is preliminary data.</text>
</comment>
<dbReference type="PANTHER" id="PTHR10612:SF49">
    <property type="entry name" value="APOLIPOPROTEIN D-LIKE PROTEIN"/>
    <property type="match status" value="1"/>
</dbReference>
<dbReference type="OrthoDB" id="6728016at2759"/>
<dbReference type="Gene3D" id="2.40.128.20">
    <property type="match status" value="1"/>
</dbReference>
<keyword evidence="4" id="KW-1015">Disulfide bond</keyword>
<dbReference type="GO" id="GO:0005576">
    <property type="term" value="C:extracellular region"/>
    <property type="evidence" value="ECO:0007669"/>
    <property type="project" value="UniProtKB-SubCell"/>
</dbReference>
<feature type="signal peptide" evidence="6">
    <location>
        <begin position="1"/>
        <end position="23"/>
    </location>
</feature>
<protein>
    <submittedName>
        <fullName evidence="7">Apolipoprotein D</fullName>
    </submittedName>
</protein>